<reference evidence="2" key="1">
    <citation type="submission" date="2021-01" db="EMBL/GenBank/DDBJ databases">
        <title>A chromosome-scale assembly of European eel, Anguilla anguilla.</title>
        <authorList>
            <person name="Henkel C."/>
            <person name="Jong-Raadsen S.A."/>
            <person name="Dufour S."/>
            <person name="Weltzien F.-A."/>
            <person name="Palstra A.P."/>
            <person name="Pelster B."/>
            <person name="Spaink H.P."/>
            <person name="Van Den Thillart G.E."/>
            <person name="Jansen H."/>
            <person name="Zahm M."/>
            <person name="Klopp C."/>
            <person name="Cedric C."/>
            <person name="Louis A."/>
            <person name="Berthelot C."/>
            <person name="Parey E."/>
            <person name="Roest Crollius H."/>
            <person name="Montfort J."/>
            <person name="Robinson-Rechavi M."/>
            <person name="Bucao C."/>
            <person name="Bouchez O."/>
            <person name="Gislard M."/>
            <person name="Lluch J."/>
            <person name="Milhes M."/>
            <person name="Lampietro C."/>
            <person name="Lopez Roques C."/>
            <person name="Donnadieu C."/>
            <person name="Braasch I."/>
            <person name="Desvignes T."/>
            <person name="Postlethwait J."/>
            <person name="Bobe J."/>
            <person name="Guiguen Y."/>
            <person name="Dirks R."/>
        </authorList>
    </citation>
    <scope>NUCLEOTIDE SEQUENCE</scope>
    <source>
        <strain evidence="2">Tag_6206</strain>
        <tissue evidence="2">Liver</tissue>
    </source>
</reference>
<name>A0A9D3SBR1_ANGAN</name>
<evidence type="ECO:0000256" key="1">
    <source>
        <dbReference type="SAM" id="Coils"/>
    </source>
</evidence>
<organism evidence="2 3">
    <name type="scientific">Anguilla anguilla</name>
    <name type="common">European freshwater eel</name>
    <name type="synonym">Muraena anguilla</name>
    <dbReference type="NCBI Taxonomy" id="7936"/>
    <lineage>
        <taxon>Eukaryota</taxon>
        <taxon>Metazoa</taxon>
        <taxon>Chordata</taxon>
        <taxon>Craniata</taxon>
        <taxon>Vertebrata</taxon>
        <taxon>Euteleostomi</taxon>
        <taxon>Actinopterygii</taxon>
        <taxon>Neopterygii</taxon>
        <taxon>Teleostei</taxon>
        <taxon>Anguilliformes</taxon>
        <taxon>Anguillidae</taxon>
        <taxon>Anguilla</taxon>
    </lineage>
</organism>
<evidence type="ECO:0000313" key="3">
    <source>
        <dbReference type="Proteomes" id="UP001044222"/>
    </source>
</evidence>
<proteinExistence type="predicted"/>
<gene>
    <name evidence="2" type="ORF">ANANG_G00018070</name>
</gene>
<dbReference type="Proteomes" id="UP001044222">
    <property type="component" value="Unassembled WGS sequence"/>
</dbReference>
<keyword evidence="1" id="KW-0175">Coiled coil</keyword>
<feature type="coiled-coil region" evidence="1">
    <location>
        <begin position="88"/>
        <end position="115"/>
    </location>
</feature>
<evidence type="ECO:0000313" key="2">
    <source>
        <dbReference type="EMBL" id="KAG5857307.1"/>
    </source>
</evidence>
<protein>
    <submittedName>
        <fullName evidence="2">Uncharacterized protein</fullName>
    </submittedName>
</protein>
<dbReference type="AlphaFoldDB" id="A0A9D3SBR1"/>
<feature type="coiled-coil region" evidence="1">
    <location>
        <begin position="25"/>
        <end position="59"/>
    </location>
</feature>
<feature type="coiled-coil region" evidence="1">
    <location>
        <begin position="145"/>
        <end position="286"/>
    </location>
</feature>
<dbReference type="EMBL" id="JAFIRN010000001">
    <property type="protein sequence ID" value="KAG5857307.1"/>
    <property type="molecule type" value="Genomic_DNA"/>
</dbReference>
<feature type="coiled-coil region" evidence="1">
    <location>
        <begin position="344"/>
        <end position="455"/>
    </location>
</feature>
<comment type="caution">
    <text evidence="2">The sequence shown here is derived from an EMBL/GenBank/DDBJ whole genome shotgun (WGS) entry which is preliminary data.</text>
</comment>
<accession>A0A9D3SBR1</accession>
<keyword evidence="3" id="KW-1185">Reference proteome</keyword>
<sequence>MGVDSVEDSSDGVKSRIHQWTKKKVERLSAERNTALNKISDLNKKKEDIEDHLKRIKRTVTTIITDNKLLKASCKAYEVTTLKSAKVNRRLKLKVKNLEKEAEIINNTLKMTAKLLQRRESSLQQKLAQEKIFHQDTETNLNSKLKAFQQDMIQINMEREKTENSHKIQMKELREQSSDMERLLNAAKLESEKLRESCKAFQVQTTTSTEEMIRLKTSLDQDRKTHQDEIRALKNKLEMITSLAQEKETTLQQKLDQEQTLHQETETKLSSKIKALELDIKEMSMEREKIGDSHKAEIKELLEHLVNRDKLVYTTQLEKEELKESCKAFEVMTTNLAEEMMGLKSSIEQEHKAHQDEMNTLRNKLDMMSIQMQEKETTFQQKLVEEEARTAQTNLKFAEYREEIKTVTKERQRYLKNEMAYRDSAQKLTRERQKTGNLQRRLDELNEKLSQTSQAPSYGKGEFWARLSSSSC</sequence>